<evidence type="ECO:0000313" key="10">
    <source>
        <dbReference type="EMBL" id="EAR93113.2"/>
    </source>
</evidence>
<feature type="region of interest" description="Disordered" evidence="6">
    <location>
        <begin position="822"/>
        <end position="865"/>
    </location>
</feature>
<protein>
    <submittedName>
        <fullName evidence="10">Type III restriction enzyme, res subunit family protein</fullName>
    </submittedName>
</protein>
<evidence type="ECO:0000313" key="11">
    <source>
        <dbReference type="Proteomes" id="UP000009168"/>
    </source>
</evidence>
<dbReference type="PANTHER" id="PTHR47959">
    <property type="entry name" value="ATP-DEPENDENT RNA HELICASE RHLE-RELATED"/>
    <property type="match status" value="1"/>
</dbReference>
<dbReference type="GO" id="GO:0003724">
    <property type="term" value="F:RNA helicase activity"/>
    <property type="evidence" value="ECO:0007669"/>
    <property type="project" value="InterPro"/>
</dbReference>
<dbReference type="PANTHER" id="PTHR47959:SF8">
    <property type="entry name" value="RNA HELICASE"/>
    <property type="match status" value="1"/>
</dbReference>
<name>Q238V7_TETTS</name>
<accession>Q238V7</accession>
<keyword evidence="3" id="KW-0347">Helicase</keyword>
<reference evidence="11" key="1">
    <citation type="journal article" date="2006" name="PLoS Biol.">
        <title>Macronuclear genome sequence of the ciliate Tetrahymena thermophila, a model eukaryote.</title>
        <authorList>
            <person name="Eisen J.A."/>
            <person name="Coyne R.S."/>
            <person name="Wu M."/>
            <person name="Wu D."/>
            <person name="Thiagarajan M."/>
            <person name="Wortman J.R."/>
            <person name="Badger J.H."/>
            <person name="Ren Q."/>
            <person name="Amedeo P."/>
            <person name="Jones K.M."/>
            <person name="Tallon L.J."/>
            <person name="Delcher A.L."/>
            <person name="Salzberg S.L."/>
            <person name="Silva J.C."/>
            <person name="Haas B.J."/>
            <person name="Majoros W.H."/>
            <person name="Farzad M."/>
            <person name="Carlton J.M."/>
            <person name="Smith R.K. Jr."/>
            <person name="Garg J."/>
            <person name="Pearlman R.E."/>
            <person name="Karrer K.M."/>
            <person name="Sun L."/>
            <person name="Manning G."/>
            <person name="Elde N.C."/>
            <person name="Turkewitz A.P."/>
            <person name="Asai D.J."/>
            <person name="Wilkes D.E."/>
            <person name="Wang Y."/>
            <person name="Cai H."/>
            <person name="Collins K."/>
            <person name="Stewart B.A."/>
            <person name="Lee S.R."/>
            <person name="Wilamowska K."/>
            <person name="Weinberg Z."/>
            <person name="Ruzzo W.L."/>
            <person name="Wloga D."/>
            <person name="Gaertig J."/>
            <person name="Frankel J."/>
            <person name="Tsao C.-C."/>
            <person name="Gorovsky M.A."/>
            <person name="Keeling P.J."/>
            <person name="Waller R.F."/>
            <person name="Patron N.J."/>
            <person name="Cherry J.M."/>
            <person name="Stover N.A."/>
            <person name="Krieger C.J."/>
            <person name="del Toro C."/>
            <person name="Ryder H.F."/>
            <person name="Williamson S.C."/>
            <person name="Barbeau R.A."/>
            <person name="Hamilton E.P."/>
            <person name="Orias E."/>
        </authorList>
    </citation>
    <scope>NUCLEOTIDE SEQUENCE [LARGE SCALE GENOMIC DNA]</scope>
    <source>
        <strain evidence="11">SB210</strain>
    </source>
</reference>
<evidence type="ECO:0000256" key="3">
    <source>
        <dbReference type="ARBA" id="ARBA00022806"/>
    </source>
</evidence>
<dbReference type="GeneID" id="7823966"/>
<dbReference type="InterPro" id="IPR027417">
    <property type="entry name" value="P-loop_NTPase"/>
</dbReference>
<evidence type="ECO:0000256" key="1">
    <source>
        <dbReference type="ARBA" id="ARBA00022741"/>
    </source>
</evidence>
<evidence type="ECO:0000256" key="4">
    <source>
        <dbReference type="ARBA" id="ARBA00022840"/>
    </source>
</evidence>
<feature type="region of interest" description="Disordered" evidence="6">
    <location>
        <begin position="607"/>
        <end position="631"/>
    </location>
</feature>
<dbReference type="InterPro" id="IPR014001">
    <property type="entry name" value="Helicase_ATP-bd"/>
</dbReference>
<dbReference type="InterPro" id="IPR011545">
    <property type="entry name" value="DEAD/DEAH_box_helicase_dom"/>
</dbReference>
<dbReference type="Pfam" id="PF00271">
    <property type="entry name" value="Helicase_C"/>
    <property type="match status" value="1"/>
</dbReference>
<feature type="compositionally biased region" description="Basic and acidic residues" evidence="6">
    <location>
        <begin position="617"/>
        <end position="631"/>
    </location>
</feature>
<evidence type="ECO:0000256" key="6">
    <source>
        <dbReference type="SAM" id="MobiDB-lite"/>
    </source>
</evidence>
<feature type="domain" description="DEAD-box RNA helicase Q" evidence="9">
    <location>
        <begin position="34"/>
        <end position="62"/>
    </location>
</feature>
<dbReference type="HOGENOM" id="CLU_003041_5_2_1"/>
<dbReference type="SUPFAM" id="SSF52540">
    <property type="entry name" value="P-loop containing nucleoside triphosphate hydrolases"/>
    <property type="match status" value="1"/>
</dbReference>
<dbReference type="PROSITE" id="PS51195">
    <property type="entry name" value="Q_MOTIF"/>
    <property type="match status" value="1"/>
</dbReference>
<dbReference type="CDD" id="cd18787">
    <property type="entry name" value="SF2_C_DEAD"/>
    <property type="match status" value="1"/>
</dbReference>
<feature type="compositionally biased region" description="Basic residues" evidence="6">
    <location>
        <begin position="827"/>
        <end position="837"/>
    </location>
</feature>
<keyword evidence="11" id="KW-1185">Reference proteome</keyword>
<sequence length="865" mass="99042">MGKDFNKKQKFVKQDKEINVIEDEEKKSKKKKGGGFESMNLVYPVYKAIKTRGFNMPTPIQRKAIPLILEGRDVVACSRTGSGKTAAFIIPLINKLQNHSRIVGARALIVVPTRELALQIASVLKTFIKFTDLTYTLIVGGHGLEGQFESLASNPDIIIATPGRLSQLIDETDLSLNKVEFLIFDECDYLFEMGFADQMKTILKKVSQQRQTLMFSATIPEELSSFARAGLKEYVFVKLDSEFTINENITLNFILTRNNEKIASLVYLLKSVIPSEENSIVFASTKYHVDLICAILDKFNISNVSIYGKMDAFARKDQISEFRNKKCNVMVVTDLASRGIDLPNVNNVIHYDYPASTKIFIHRSGRTARAGRKGNTYALMGMNEIMYVSEIMVLAGRKLSNQVEDMKDTSKAIYGAIPVQLIGDEQAKIQILLKEDIEINKMQQLANNAYIQFNKSRSSASKASIKDSYQVKIDSINPLFHKFAEDEKEKMDYLSKIKNYKPAISALEIYKQRSLKNHTGTEDPSLLENVNTLAKSVADLKKQKQMFKDKQERIEKINKIKMGIALQNDGEKMEIENNKKAAAEEEEYVDEGLLDEELVKKMNEAEQEFEEDEDDEKLINDEPEIKQKEDTQEQYIIDHKPKKIKKSQMVDFKNKDQYIEAQPDYHKPKKSIEDENKISSTDVNAFVVAEDYEDLLRNKKKMIWDKKKKQFVFGKTDEVGRVVRDKEDKNKNGKKGKVAKEMLKKWEKKNQIKLQRDGEQEDTTLVDRVRGMFKKRALRQKGIYLPEDNLEKQQKGVKSELKSHQQILKQKKIKKGLKFKNMEKGKRTQIIHKKKQASAKMADKKGGFGKPKGGFSKPKGGKFRR</sequence>
<feature type="short sequence motif" description="Q motif" evidence="5">
    <location>
        <begin position="34"/>
        <end position="62"/>
    </location>
</feature>
<feature type="compositionally biased region" description="Acidic residues" evidence="6">
    <location>
        <begin position="607"/>
        <end position="616"/>
    </location>
</feature>
<dbReference type="PROSITE" id="PS51192">
    <property type="entry name" value="HELICASE_ATP_BIND_1"/>
    <property type="match status" value="1"/>
</dbReference>
<feature type="domain" description="Helicase C-terminal" evidence="8">
    <location>
        <begin position="268"/>
        <end position="414"/>
    </location>
</feature>
<dbReference type="KEGG" id="tet:TTHERM_00449630"/>
<dbReference type="STRING" id="312017.Q238V7"/>
<evidence type="ECO:0000259" key="9">
    <source>
        <dbReference type="PROSITE" id="PS51195"/>
    </source>
</evidence>
<evidence type="ECO:0000259" key="7">
    <source>
        <dbReference type="PROSITE" id="PS51192"/>
    </source>
</evidence>
<dbReference type="OrthoDB" id="10261375at2759"/>
<dbReference type="Gene3D" id="3.40.50.300">
    <property type="entry name" value="P-loop containing nucleotide triphosphate hydrolases"/>
    <property type="match status" value="2"/>
</dbReference>
<evidence type="ECO:0000256" key="5">
    <source>
        <dbReference type="PROSITE-ProRule" id="PRU00552"/>
    </source>
</evidence>
<dbReference type="eggNOG" id="KOG0337">
    <property type="taxonomic scope" value="Eukaryota"/>
</dbReference>
<gene>
    <name evidence="10" type="ORF">TTHERM_00449630</name>
</gene>
<dbReference type="GO" id="GO:0016787">
    <property type="term" value="F:hydrolase activity"/>
    <property type="evidence" value="ECO:0007669"/>
    <property type="project" value="UniProtKB-KW"/>
</dbReference>
<dbReference type="Pfam" id="PF00270">
    <property type="entry name" value="DEAD"/>
    <property type="match status" value="1"/>
</dbReference>
<dbReference type="PROSITE" id="PS51194">
    <property type="entry name" value="HELICASE_CTER"/>
    <property type="match status" value="1"/>
</dbReference>
<dbReference type="GO" id="GO:0005524">
    <property type="term" value="F:ATP binding"/>
    <property type="evidence" value="ECO:0007669"/>
    <property type="project" value="UniProtKB-KW"/>
</dbReference>
<dbReference type="Proteomes" id="UP000009168">
    <property type="component" value="Unassembled WGS sequence"/>
</dbReference>
<proteinExistence type="predicted"/>
<dbReference type="RefSeq" id="XP_001013358.2">
    <property type="nucleotide sequence ID" value="XM_001013358.2"/>
</dbReference>
<feature type="domain" description="Helicase ATP-binding" evidence="7">
    <location>
        <begin position="65"/>
        <end position="237"/>
    </location>
</feature>
<dbReference type="SMART" id="SM00487">
    <property type="entry name" value="DEXDc"/>
    <property type="match status" value="1"/>
</dbReference>
<keyword evidence="1" id="KW-0547">Nucleotide-binding</keyword>
<keyword evidence="2" id="KW-0378">Hydrolase</keyword>
<dbReference type="SMART" id="SM00490">
    <property type="entry name" value="HELICc"/>
    <property type="match status" value="1"/>
</dbReference>
<dbReference type="GO" id="GO:0005829">
    <property type="term" value="C:cytosol"/>
    <property type="evidence" value="ECO:0007669"/>
    <property type="project" value="TreeGrafter"/>
</dbReference>
<evidence type="ECO:0000256" key="2">
    <source>
        <dbReference type="ARBA" id="ARBA00022801"/>
    </source>
</evidence>
<organism evidence="10 11">
    <name type="scientific">Tetrahymena thermophila (strain SB210)</name>
    <dbReference type="NCBI Taxonomy" id="312017"/>
    <lineage>
        <taxon>Eukaryota</taxon>
        <taxon>Sar</taxon>
        <taxon>Alveolata</taxon>
        <taxon>Ciliophora</taxon>
        <taxon>Intramacronucleata</taxon>
        <taxon>Oligohymenophorea</taxon>
        <taxon>Hymenostomatida</taxon>
        <taxon>Tetrahymenina</taxon>
        <taxon>Tetrahymenidae</taxon>
        <taxon>Tetrahymena</taxon>
    </lineage>
</organism>
<dbReference type="GO" id="GO:0003676">
    <property type="term" value="F:nucleic acid binding"/>
    <property type="evidence" value="ECO:0007669"/>
    <property type="project" value="InterPro"/>
</dbReference>
<dbReference type="InterPro" id="IPR001650">
    <property type="entry name" value="Helicase_C-like"/>
</dbReference>
<dbReference type="InterPro" id="IPR050079">
    <property type="entry name" value="DEAD_box_RNA_helicase"/>
</dbReference>
<dbReference type="InParanoid" id="Q238V7"/>
<evidence type="ECO:0000259" key="8">
    <source>
        <dbReference type="PROSITE" id="PS51194"/>
    </source>
</evidence>
<dbReference type="EMBL" id="GG662738">
    <property type="protein sequence ID" value="EAR93113.2"/>
    <property type="molecule type" value="Genomic_DNA"/>
</dbReference>
<dbReference type="AlphaFoldDB" id="Q238V7"/>
<dbReference type="InterPro" id="IPR014014">
    <property type="entry name" value="RNA_helicase_DEAD_Q_motif"/>
</dbReference>
<keyword evidence="4" id="KW-0067">ATP-binding</keyword>